<sequence>MEILVWIMITFSMSLFLRETAGKKERMIYTILGCVSGAAVSFFLRFAVHVNHISLWLALSYVFIAVQANYTLRLSILEKGKRKEAAVLALKTMAGGLILVVFFYNLAIGNIGAGAGTDNLPPVTAMRATCMILAGTLLWLYGGRAAIRFPNTARVVLAAILAVSPAILFLTAELCWNSALMEMNFSKIMINVIIYALLEVFAVNLWQKRMRGLTLLYVLIWIAGTANHFVLQFRGQPIIAADIFAAETAFSVAAGYTYKMDNGMSMSFLIVYFMAALTGAAAVRADALECPGCFQWKVAGRTFSLKSSVIRRCVCCLAAAGILTGWINSCDFAEKYHIVINFWEQKQTYQSAGIAPGFITYLQKMKVKAPEGYSSEKANAILDPYMDKKTAESSTASQVKPTIIAIMNESFSDLSVLGPLECVDEQLSFLRSLKNDPNIVEYGWNYVSTLGGGTSTTEFEFLTGNSISNTNGINPYADFRFDNVPNMAWQLKEQGYKTIALHPEAPANWRRNSVYPAMGFDEFLSMDYFKDAERTVWNRVSDLGNYKKLIEVYEKQTGPAFLFNVTMQNHGGYEIDAIEENKKVSVDDEYSQYTDFQAYQSLINESDKGLQYLIHYFETADKPVIICFFGDHQPWLNNEFEDRLRAAGRTELDTDLSVEEKSYTVPYFIWSNFKTEEDLAIQNTDGIDIVSTNYLGTLVQKYAGLELSSYDAYRMEQRADMPVLNFCGYYTAEHEWHYIGENTKYQPWLNRYALIQYNALFDRRKDMRYYLP</sequence>
<evidence type="ECO:0000256" key="3">
    <source>
        <dbReference type="ARBA" id="ARBA00022475"/>
    </source>
</evidence>
<feature type="transmembrane region" description="Helical" evidence="7">
    <location>
        <begin position="265"/>
        <end position="283"/>
    </location>
</feature>
<dbReference type="Pfam" id="PF00884">
    <property type="entry name" value="Sulfatase"/>
    <property type="match status" value="1"/>
</dbReference>
<keyword evidence="3" id="KW-1003">Cell membrane</keyword>
<dbReference type="PANTHER" id="PTHR47371">
    <property type="entry name" value="LIPOTEICHOIC ACID SYNTHASE"/>
    <property type="match status" value="1"/>
</dbReference>
<keyword evidence="4 7" id="KW-0812">Transmembrane</keyword>
<feature type="transmembrane region" description="Helical" evidence="7">
    <location>
        <begin position="27"/>
        <end position="47"/>
    </location>
</feature>
<feature type="transmembrane region" description="Helical" evidence="7">
    <location>
        <begin position="188"/>
        <end position="206"/>
    </location>
</feature>
<feature type="transmembrane region" description="Helical" evidence="7">
    <location>
        <begin position="213"/>
        <end position="231"/>
    </location>
</feature>
<accession>A0ABQ0ASG3</accession>
<feature type="transmembrane region" description="Helical" evidence="7">
    <location>
        <begin position="155"/>
        <end position="176"/>
    </location>
</feature>
<evidence type="ECO:0000256" key="7">
    <source>
        <dbReference type="SAM" id="Phobius"/>
    </source>
</evidence>
<dbReference type="Proteomes" id="UP001600894">
    <property type="component" value="Unassembled WGS sequence"/>
</dbReference>
<evidence type="ECO:0000313" key="9">
    <source>
        <dbReference type="EMBL" id="GAA6266979.1"/>
    </source>
</evidence>
<evidence type="ECO:0000313" key="10">
    <source>
        <dbReference type="Proteomes" id="UP001600894"/>
    </source>
</evidence>
<comment type="subcellular location">
    <subcellularLocation>
        <location evidence="1">Cell membrane</location>
        <topology evidence="1">Multi-pass membrane protein</topology>
    </subcellularLocation>
</comment>
<dbReference type="InterPro" id="IPR017850">
    <property type="entry name" value="Alkaline_phosphatase_core_sf"/>
</dbReference>
<reference evidence="9 10" key="1">
    <citation type="submission" date="2024-04" db="EMBL/GenBank/DDBJ databases">
        <title>Defined microbial consortia suppress multidrug-resistant proinflammatory Enterobacteriaceae via ecological control.</title>
        <authorList>
            <person name="Furuichi M."/>
            <person name="Kawaguchi T."/>
            <person name="Pust M."/>
            <person name="Yasuma K."/>
            <person name="Plichta D."/>
            <person name="Hasegawa N."/>
            <person name="Ohya T."/>
            <person name="Bhattarai S."/>
            <person name="Sasajima S."/>
            <person name="Aoto Y."/>
            <person name="Tuganbaev T."/>
            <person name="Yaginuma M."/>
            <person name="Ueda M."/>
            <person name="Okahashi N."/>
            <person name="Amafuji K."/>
            <person name="Kiridooshi Y."/>
            <person name="Sugita K."/>
            <person name="Strazar M."/>
            <person name="Skelly A."/>
            <person name="Suda W."/>
            <person name="Hattori M."/>
            <person name="Nakamoto N."/>
            <person name="Caballero S."/>
            <person name="Norman J."/>
            <person name="Olle B."/>
            <person name="Tanoue T."/>
            <person name="Arita M."/>
            <person name="Bucci V."/>
            <person name="Atarashi K."/>
            <person name="Xavier R."/>
            <person name="Honda K."/>
        </authorList>
    </citation>
    <scope>NUCLEOTIDE SEQUENCE [LARGE SCALE GENOMIC DNA]</scope>
    <source>
        <strain evidence="10">f13</strain>
    </source>
</reference>
<dbReference type="SUPFAM" id="SSF53649">
    <property type="entry name" value="Alkaline phosphatase-like"/>
    <property type="match status" value="1"/>
</dbReference>
<dbReference type="PANTHER" id="PTHR47371:SF3">
    <property type="entry name" value="PHOSPHOGLYCEROL TRANSFERASE I"/>
    <property type="match status" value="1"/>
</dbReference>
<feature type="domain" description="Sulfatase N-terminal" evidence="8">
    <location>
        <begin position="401"/>
        <end position="692"/>
    </location>
</feature>
<protein>
    <submittedName>
        <fullName evidence="9">LTA synthase family protein</fullName>
    </submittedName>
</protein>
<feature type="transmembrane region" description="Helical" evidence="7">
    <location>
        <begin position="237"/>
        <end position="258"/>
    </location>
</feature>
<evidence type="ECO:0000256" key="2">
    <source>
        <dbReference type="ARBA" id="ARBA00004936"/>
    </source>
</evidence>
<dbReference type="EMBL" id="BAABXL010000001">
    <property type="protein sequence ID" value="GAA6266979.1"/>
    <property type="molecule type" value="Genomic_DNA"/>
</dbReference>
<feature type="transmembrane region" description="Helical" evidence="7">
    <location>
        <begin position="53"/>
        <end position="72"/>
    </location>
</feature>
<evidence type="ECO:0000256" key="6">
    <source>
        <dbReference type="ARBA" id="ARBA00023136"/>
    </source>
</evidence>
<evidence type="ECO:0000256" key="1">
    <source>
        <dbReference type="ARBA" id="ARBA00004651"/>
    </source>
</evidence>
<feature type="transmembrane region" description="Helical" evidence="7">
    <location>
        <begin position="124"/>
        <end position="143"/>
    </location>
</feature>
<dbReference type="InterPro" id="IPR050448">
    <property type="entry name" value="OpgB/LTA_synthase_biosynth"/>
</dbReference>
<name>A0ABQ0ASG3_9FIRM</name>
<dbReference type="InterPro" id="IPR000917">
    <property type="entry name" value="Sulfatase_N"/>
</dbReference>
<evidence type="ECO:0000259" key="8">
    <source>
        <dbReference type="Pfam" id="PF00884"/>
    </source>
</evidence>
<comment type="pathway">
    <text evidence="2">Cell wall biogenesis; lipoteichoic acid biosynthesis.</text>
</comment>
<organism evidence="9 10">
    <name type="scientific">Enterocloster alcoholdehydrogenati</name>
    <dbReference type="NCBI Taxonomy" id="2547410"/>
    <lineage>
        <taxon>Bacteria</taxon>
        <taxon>Bacillati</taxon>
        <taxon>Bacillota</taxon>
        <taxon>Clostridia</taxon>
        <taxon>Lachnospirales</taxon>
        <taxon>Lachnospiraceae</taxon>
        <taxon>Enterocloster</taxon>
    </lineage>
</organism>
<proteinExistence type="predicted"/>
<feature type="transmembrane region" description="Helical" evidence="7">
    <location>
        <begin position="84"/>
        <end position="104"/>
    </location>
</feature>
<evidence type="ECO:0000256" key="4">
    <source>
        <dbReference type="ARBA" id="ARBA00022692"/>
    </source>
</evidence>
<evidence type="ECO:0000256" key="5">
    <source>
        <dbReference type="ARBA" id="ARBA00022989"/>
    </source>
</evidence>
<keyword evidence="5 7" id="KW-1133">Transmembrane helix</keyword>
<dbReference type="Gene3D" id="3.40.720.10">
    <property type="entry name" value="Alkaline Phosphatase, subunit A"/>
    <property type="match status" value="1"/>
</dbReference>
<gene>
    <name evidence="9" type="ORF">F130042H8_00390</name>
</gene>
<keyword evidence="6 7" id="KW-0472">Membrane</keyword>
<dbReference type="CDD" id="cd16015">
    <property type="entry name" value="LTA_synthase"/>
    <property type="match status" value="1"/>
</dbReference>
<keyword evidence="10" id="KW-1185">Reference proteome</keyword>
<comment type="caution">
    <text evidence="9">The sequence shown here is derived from an EMBL/GenBank/DDBJ whole genome shotgun (WGS) entry which is preliminary data.</text>
</comment>